<dbReference type="InterPro" id="IPR036683">
    <property type="entry name" value="CO_DH_flav_C_dom_sf"/>
</dbReference>
<keyword evidence="5" id="KW-0408">Iron</keyword>
<dbReference type="CDD" id="cd00207">
    <property type="entry name" value="fer2"/>
    <property type="match status" value="1"/>
</dbReference>
<dbReference type="AlphaFoldDB" id="A0A7K1SL27"/>
<sequence>MIKFILNNKEVSTAMPPGTPVLDFVRYNQYLTGTKIGCREGDCGACTVLVGDLSTGELRYRTATSCLMPLGNAQGKHIVTIEGINMVELNPIQQAMADESATQCGFCTPGFVVSMAGFCLSKKAPTSQNAIAAVDGNICRCTGYKSIERAATRVAHLLEKRKTEEPVKFAANQAILPAYFTTIQERLQALSSSLNGELTNASPHAQRVGGGTDVYVQKHDEIKDASIRFLFDNTDLKGIRQDGNDCVIGPATTVTDLIESPLIQQYFPDFKHYTTLVSSTPIRNMATIGGNFINASPIGDFTIFFLALDATLTFSDGNLSRELPLRNLYQGYKMLDKRPEEYLEQIRFSLPAQNTQFNFEKVSKRTHLDIASVNSAINITVEDDLITHVRISAGGVAAIPKQLTKTAEFLTGKLLSEELIQKAISIAQTEIAPISDARGTEAYKRLLLGQLIKAHFIKLFPALEVEQLLKT</sequence>
<dbReference type="Pfam" id="PF01799">
    <property type="entry name" value="Fer2_2"/>
    <property type="match status" value="1"/>
</dbReference>
<comment type="caution">
    <text evidence="8">The sequence shown here is derived from an EMBL/GenBank/DDBJ whole genome shotgun (WGS) entry which is preliminary data.</text>
</comment>
<evidence type="ECO:0000259" key="7">
    <source>
        <dbReference type="PROSITE" id="PS51387"/>
    </source>
</evidence>
<dbReference type="SUPFAM" id="SSF56176">
    <property type="entry name" value="FAD-binding/transporter-associated domain-like"/>
    <property type="match status" value="1"/>
</dbReference>
<dbReference type="GO" id="GO:0051537">
    <property type="term" value="F:2 iron, 2 sulfur cluster binding"/>
    <property type="evidence" value="ECO:0007669"/>
    <property type="project" value="InterPro"/>
</dbReference>
<evidence type="ECO:0000256" key="5">
    <source>
        <dbReference type="ARBA" id="ARBA00023004"/>
    </source>
</evidence>
<dbReference type="InterPro" id="IPR036318">
    <property type="entry name" value="FAD-bd_PCMH-like_sf"/>
</dbReference>
<feature type="domain" description="FAD-binding PCMH-type" evidence="7">
    <location>
        <begin position="169"/>
        <end position="353"/>
    </location>
</feature>
<keyword evidence="2" id="KW-0479">Metal-binding</keyword>
<dbReference type="InterPro" id="IPR036884">
    <property type="entry name" value="2Fe-2S-bd_dom_sf"/>
</dbReference>
<keyword evidence="3" id="KW-0274">FAD</keyword>
<dbReference type="PIRSF" id="PIRSF036557">
    <property type="entry name" value="XdhA_RC"/>
    <property type="match status" value="1"/>
</dbReference>
<feature type="domain" description="2Fe-2S ferredoxin-type" evidence="6">
    <location>
        <begin position="1"/>
        <end position="84"/>
    </location>
</feature>
<organism evidence="8 9">
    <name type="scientific">Spirosoma arboris</name>
    <dbReference type="NCBI Taxonomy" id="2682092"/>
    <lineage>
        <taxon>Bacteria</taxon>
        <taxon>Pseudomonadati</taxon>
        <taxon>Bacteroidota</taxon>
        <taxon>Cytophagia</taxon>
        <taxon>Cytophagales</taxon>
        <taxon>Cytophagaceae</taxon>
        <taxon>Spirosoma</taxon>
    </lineage>
</organism>
<dbReference type="GO" id="GO:0005506">
    <property type="term" value="F:iron ion binding"/>
    <property type="evidence" value="ECO:0007669"/>
    <property type="project" value="InterPro"/>
</dbReference>
<dbReference type="InterPro" id="IPR001041">
    <property type="entry name" value="2Fe-2S_ferredoxin-type"/>
</dbReference>
<evidence type="ECO:0000256" key="3">
    <source>
        <dbReference type="ARBA" id="ARBA00022827"/>
    </source>
</evidence>
<dbReference type="InterPro" id="IPR016166">
    <property type="entry name" value="FAD-bd_PCMH"/>
</dbReference>
<dbReference type="InterPro" id="IPR012675">
    <property type="entry name" value="Beta-grasp_dom_sf"/>
</dbReference>
<protein>
    <submittedName>
        <fullName evidence="8">2Fe-2S iron-sulfur cluster binding domain-containing protein</fullName>
    </submittedName>
</protein>
<accession>A0A7K1SL27</accession>
<dbReference type="InterPro" id="IPR002888">
    <property type="entry name" value="2Fe-2S-bd"/>
</dbReference>
<evidence type="ECO:0000256" key="4">
    <source>
        <dbReference type="ARBA" id="ARBA00023002"/>
    </source>
</evidence>
<evidence type="ECO:0000313" key="8">
    <source>
        <dbReference type="EMBL" id="MVM34474.1"/>
    </source>
</evidence>
<dbReference type="InterPro" id="IPR016208">
    <property type="entry name" value="Ald_Oxase/xanthine_DH-like"/>
</dbReference>
<gene>
    <name evidence="8" type="ORF">GO755_30875</name>
</gene>
<dbReference type="Gene3D" id="3.30.390.50">
    <property type="entry name" value="CO dehydrogenase flavoprotein, C-terminal domain"/>
    <property type="match status" value="1"/>
</dbReference>
<dbReference type="Pfam" id="PF00941">
    <property type="entry name" value="FAD_binding_5"/>
    <property type="match status" value="1"/>
</dbReference>
<dbReference type="Gene3D" id="1.10.150.120">
    <property type="entry name" value="[2Fe-2S]-binding domain"/>
    <property type="match status" value="1"/>
</dbReference>
<keyword evidence="4" id="KW-0560">Oxidoreductase</keyword>
<dbReference type="InterPro" id="IPR036010">
    <property type="entry name" value="2Fe-2S_ferredoxin-like_sf"/>
</dbReference>
<dbReference type="Pfam" id="PF00111">
    <property type="entry name" value="Fer2"/>
    <property type="match status" value="1"/>
</dbReference>
<dbReference type="InterPro" id="IPR005107">
    <property type="entry name" value="CO_DH_flav_C"/>
</dbReference>
<keyword evidence="9" id="KW-1185">Reference proteome</keyword>
<dbReference type="Gene3D" id="3.10.20.30">
    <property type="match status" value="1"/>
</dbReference>
<evidence type="ECO:0000256" key="2">
    <source>
        <dbReference type="ARBA" id="ARBA00022723"/>
    </source>
</evidence>
<reference evidence="8 9" key="1">
    <citation type="submission" date="2019-12" db="EMBL/GenBank/DDBJ databases">
        <title>Spirosoma sp. HMF4905 genome sequencing and assembly.</title>
        <authorList>
            <person name="Kang H."/>
            <person name="Cha I."/>
            <person name="Kim H."/>
            <person name="Joh K."/>
        </authorList>
    </citation>
    <scope>NUCLEOTIDE SEQUENCE [LARGE SCALE GENOMIC DNA]</scope>
    <source>
        <strain evidence="8 9">HMF4905</strain>
    </source>
</reference>
<dbReference type="SUPFAM" id="SSF54292">
    <property type="entry name" value="2Fe-2S ferredoxin-like"/>
    <property type="match status" value="1"/>
</dbReference>
<evidence type="ECO:0000259" key="6">
    <source>
        <dbReference type="PROSITE" id="PS51085"/>
    </source>
</evidence>
<proteinExistence type="predicted"/>
<keyword evidence="1" id="KW-0285">Flavoprotein</keyword>
<dbReference type="InterPro" id="IPR012175">
    <property type="entry name" value="Xanth_DH_ssu_bac"/>
</dbReference>
<dbReference type="PROSITE" id="PS51387">
    <property type="entry name" value="FAD_PCMH"/>
    <property type="match status" value="1"/>
</dbReference>
<dbReference type="GO" id="GO:0071949">
    <property type="term" value="F:FAD binding"/>
    <property type="evidence" value="ECO:0007669"/>
    <property type="project" value="InterPro"/>
</dbReference>
<dbReference type="InterPro" id="IPR006058">
    <property type="entry name" value="2Fe2S_fd_BS"/>
</dbReference>
<dbReference type="PANTHER" id="PTHR45444">
    <property type="entry name" value="XANTHINE DEHYDROGENASE"/>
    <property type="match status" value="1"/>
</dbReference>
<evidence type="ECO:0000256" key="1">
    <source>
        <dbReference type="ARBA" id="ARBA00022630"/>
    </source>
</evidence>
<dbReference type="GO" id="GO:0016491">
    <property type="term" value="F:oxidoreductase activity"/>
    <property type="evidence" value="ECO:0007669"/>
    <property type="project" value="UniProtKB-KW"/>
</dbReference>
<dbReference type="RefSeq" id="WP_157589294.1">
    <property type="nucleotide sequence ID" value="NZ_WPIN01000016.1"/>
</dbReference>
<dbReference type="SUPFAM" id="SSF55447">
    <property type="entry name" value="CO dehydrogenase flavoprotein C-terminal domain-like"/>
    <property type="match status" value="1"/>
</dbReference>
<dbReference type="Gene3D" id="3.30.465.10">
    <property type="match status" value="1"/>
</dbReference>
<dbReference type="PROSITE" id="PS00197">
    <property type="entry name" value="2FE2S_FER_1"/>
    <property type="match status" value="1"/>
</dbReference>
<dbReference type="PROSITE" id="PS51085">
    <property type="entry name" value="2FE2S_FER_2"/>
    <property type="match status" value="1"/>
</dbReference>
<dbReference type="InterPro" id="IPR016169">
    <property type="entry name" value="FAD-bd_PCMH_sub2"/>
</dbReference>
<dbReference type="SUPFAM" id="SSF47741">
    <property type="entry name" value="CO dehydrogenase ISP C-domain like"/>
    <property type="match status" value="1"/>
</dbReference>
<evidence type="ECO:0000313" key="9">
    <source>
        <dbReference type="Proteomes" id="UP000436006"/>
    </source>
</evidence>
<name>A0A7K1SL27_9BACT</name>
<dbReference type="SMART" id="SM01092">
    <property type="entry name" value="CO_deh_flav_C"/>
    <property type="match status" value="1"/>
</dbReference>
<dbReference type="EMBL" id="WPIN01000016">
    <property type="protein sequence ID" value="MVM34474.1"/>
    <property type="molecule type" value="Genomic_DNA"/>
</dbReference>
<dbReference type="PANTHER" id="PTHR45444:SF3">
    <property type="entry name" value="XANTHINE DEHYDROGENASE"/>
    <property type="match status" value="1"/>
</dbReference>
<dbReference type="Pfam" id="PF03450">
    <property type="entry name" value="CO_deh_flav_C"/>
    <property type="match status" value="1"/>
</dbReference>
<dbReference type="Proteomes" id="UP000436006">
    <property type="component" value="Unassembled WGS sequence"/>
</dbReference>
<dbReference type="InterPro" id="IPR002346">
    <property type="entry name" value="Mopterin_DH_FAD-bd"/>
</dbReference>